<dbReference type="Proteomes" id="UP000241247">
    <property type="component" value="Unassembled WGS sequence"/>
</dbReference>
<proteinExistence type="predicted"/>
<evidence type="ECO:0000313" key="2">
    <source>
        <dbReference type="Proteomes" id="UP000241247"/>
    </source>
</evidence>
<protein>
    <submittedName>
        <fullName evidence="1">Uncharacterized protein</fullName>
    </submittedName>
</protein>
<dbReference type="AlphaFoldDB" id="A0A2T5BJ94"/>
<comment type="caution">
    <text evidence="1">The sequence shown here is derived from an EMBL/GenBank/DDBJ whole genome shotgun (WGS) entry which is preliminary data.</text>
</comment>
<accession>A0A2T5BJ94</accession>
<organism evidence="1 2">
    <name type="scientific">Mycoplana dimorpha</name>
    <dbReference type="NCBI Taxonomy" id="28320"/>
    <lineage>
        <taxon>Bacteria</taxon>
        <taxon>Pseudomonadati</taxon>
        <taxon>Pseudomonadota</taxon>
        <taxon>Alphaproteobacteria</taxon>
        <taxon>Hyphomicrobiales</taxon>
        <taxon>Rhizobiaceae</taxon>
        <taxon>Mycoplana</taxon>
    </lineage>
</organism>
<evidence type="ECO:0000313" key="1">
    <source>
        <dbReference type="EMBL" id="PTM99055.1"/>
    </source>
</evidence>
<keyword evidence="2" id="KW-1185">Reference proteome</keyword>
<name>A0A2T5BJ94_MYCDI</name>
<gene>
    <name evidence="1" type="ORF">C7449_101726</name>
</gene>
<reference evidence="1 2" key="1">
    <citation type="submission" date="2018-04" db="EMBL/GenBank/DDBJ databases">
        <title>Genomic Encyclopedia of Type Strains, Phase IV (KMG-IV): sequencing the most valuable type-strain genomes for metagenomic binning, comparative biology and taxonomic classification.</title>
        <authorList>
            <person name="Goeker M."/>
        </authorList>
    </citation>
    <scope>NUCLEOTIDE SEQUENCE [LARGE SCALE GENOMIC DNA]</scope>
    <source>
        <strain evidence="1 2">DSM 7138</strain>
    </source>
</reference>
<sequence length="98" mass="11036">MLPTSSDISKALTAVRREVKEYAVYNTKATILLNRAFPLSGAFEPADMKALQSIFDLSRRIALRWAMNTPMPSEKSFAFISRDPVQVRDLLMVSQQGE</sequence>
<dbReference type="EMBL" id="PZZZ01000001">
    <property type="protein sequence ID" value="PTM99055.1"/>
    <property type="molecule type" value="Genomic_DNA"/>
</dbReference>